<evidence type="ECO:0000313" key="7">
    <source>
        <dbReference type="EMBL" id="PLR25049.1"/>
    </source>
</evidence>
<dbReference type="OrthoDB" id="9764804at2"/>
<dbReference type="GO" id="GO:0016798">
    <property type="term" value="F:hydrolase activity, acting on glycosyl bonds"/>
    <property type="evidence" value="ECO:0007669"/>
    <property type="project" value="UniProtKB-KW"/>
</dbReference>
<dbReference type="SUPFAM" id="SSF110296">
    <property type="entry name" value="Oligoxyloglucan reducing end-specific cellobiohydrolase"/>
    <property type="match status" value="1"/>
</dbReference>
<keyword evidence="4" id="KW-0326">Glycosidase</keyword>
<keyword evidence="8" id="KW-1185">Reference proteome</keyword>
<protein>
    <recommendedName>
        <fullName evidence="9">Glycosyl hydrolase</fullName>
    </recommendedName>
</protein>
<proteinExistence type="inferred from homology"/>
<dbReference type="PANTHER" id="PTHR43739:SF2">
    <property type="entry name" value="OLIGOXYLOGLUCAN-REDUCING END-SPECIFIC XYLOGLUCANASE-RELATED"/>
    <property type="match status" value="1"/>
</dbReference>
<keyword evidence="1" id="KW-0732">Signal</keyword>
<dbReference type="InterPro" id="IPR052025">
    <property type="entry name" value="Xyloglucanase_GH74"/>
</dbReference>
<evidence type="ECO:0000256" key="3">
    <source>
        <dbReference type="ARBA" id="ARBA00023277"/>
    </source>
</evidence>
<comment type="similarity">
    <text evidence="6">Belongs to the glycosyl hydrolase 74 family.</text>
</comment>
<evidence type="ECO:0000256" key="6">
    <source>
        <dbReference type="ARBA" id="ARBA00037986"/>
    </source>
</evidence>
<keyword evidence="5" id="KW-0624">Polysaccharide degradation</keyword>
<dbReference type="InterPro" id="IPR015943">
    <property type="entry name" value="WD40/YVTN_repeat-like_dom_sf"/>
</dbReference>
<evidence type="ECO:0000256" key="5">
    <source>
        <dbReference type="ARBA" id="ARBA00023326"/>
    </source>
</evidence>
<dbReference type="AlphaFoldDB" id="A0A2N5DG48"/>
<dbReference type="EMBL" id="PJRS01000022">
    <property type="protein sequence ID" value="PLR25049.1"/>
    <property type="molecule type" value="Genomic_DNA"/>
</dbReference>
<keyword evidence="2" id="KW-0378">Hydrolase</keyword>
<dbReference type="PANTHER" id="PTHR43739">
    <property type="entry name" value="XYLOGLUCANASE (EUROFUNG)"/>
    <property type="match status" value="1"/>
</dbReference>
<keyword evidence="3" id="KW-0119">Carbohydrate metabolism</keyword>
<dbReference type="GO" id="GO:0000272">
    <property type="term" value="P:polysaccharide catabolic process"/>
    <property type="evidence" value="ECO:0007669"/>
    <property type="project" value="UniProtKB-KW"/>
</dbReference>
<evidence type="ECO:0008006" key="9">
    <source>
        <dbReference type="Google" id="ProtNLM"/>
    </source>
</evidence>
<accession>A0A2N5DG48</accession>
<evidence type="ECO:0000313" key="8">
    <source>
        <dbReference type="Proteomes" id="UP000234479"/>
    </source>
</evidence>
<dbReference type="GO" id="GO:0010411">
    <property type="term" value="P:xyloglucan metabolic process"/>
    <property type="evidence" value="ECO:0007669"/>
    <property type="project" value="TreeGrafter"/>
</dbReference>
<comment type="caution">
    <text evidence="7">The sequence shown here is derived from an EMBL/GenBank/DDBJ whole genome shotgun (WGS) entry which is preliminary data.</text>
</comment>
<organism evidence="7 8">
    <name type="scientific">Caulobacter zeae</name>
    <dbReference type="NCBI Taxonomy" id="2055137"/>
    <lineage>
        <taxon>Bacteria</taxon>
        <taxon>Pseudomonadati</taxon>
        <taxon>Pseudomonadota</taxon>
        <taxon>Alphaproteobacteria</taxon>
        <taxon>Caulobacterales</taxon>
        <taxon>Caulobacteraceae</taxon>
        <taxon>Caulobacter</taxon>
    </lineage>
</organism>
<dbReference type="Gene3D" id="2.130.10.10">
    <property type="entry name" value="YVTN repeat-like/Quinoprotein amine dehydrogenase"/>
    <property type="match status" value="1"/>
</dbReference>
<sequence>MTWREIPWPLKAVPGQAGHLWFVSTQGLYRSTDGGARFTRIDGGVQVDQLDLGAPPPGKAHPALFAIGRKDGVRAIWRSDDEGKSWVRVNDGRHEYGRRFRCLAADMRVYGRVYVGTDGRGIVYGEPS</sequence>
<reference evidence="7 8" key="1">
    <citation type="submission" date="2017-12" db="EMBL/GenBank/DDBJ databases">
        <title>The genome sequence of Caulobacter sp. 410.</title>
        <authorList>
            <person name="Gao J."/>
            <person name="Mao X."/>
            <person name="Sun J."/>
        </authorList>
    </citation>
    <scope>NUCLEOTIDE SEQUENCE [LARGE SCALE GENOMIC DNA]</scope>
    <source>
        <strain evidence="7 8">410</strain>
    </source>
</reference>
<gene>
    <name evidence="7" type="ORF">SGCZBJ_12485</name>
</gene>
<evidence type="ECO:0000256" key="1">
    <source>
        <dbReference type="ARBA" id="ARBA00022729"/>
    </source>
</evidence>
<name>A0A2N5DG48_9CAUL</name>
<dbReference type="Proteomes" id="UP000234479">
    <property type="component" value="Unassembled WGS sequence"/>
</dbReference>
<dbReference type="RefSeq" id="WP_101718323.1">
    <property type="nucleotide sequence ID" value="NZ_PJRS01000022.1"/>
</dbReference>
<evidence type="ECO:0000256" key="4">
    <source>
        <dbReference type="ARBA" id="ARBA00023295"/>
    </source>
</evidence>
<evidence type="ECO:0000256" key="2">
    <source>
        <dbReference type="ARBA" id="ARBA00022801"/>
    </source>
</evidence>